<evidence type="ECO:0000259" key="9">
    <source>
        <dbReference type="PROSITE" id="PS50157"/>
    </source>
</evidence>
<evidence type="ECO:0000313" key="10">
    <source>
        <dbReference type="EMBL" id="OXA54816.1"/>
    </source>
</evidence>
<comment type="caution">
    <text evidence="10">The sequence shown here is derived from an EMBL/GenBank/DDBJ whole genome shotgun (WGS) entry which is preliminary data.</text>
</comment>
<proteinExistence type="inferred from homology"/>
<dbReference type="OMA" id="ETESHHI"/>
<dbReference type="InterPro" id="IPR036236">
    <property type="entry name" value="Znf_C2H2_sf"/>
</dbReference>
<protein>
    <submittedName>
        <fullName evidence="10">Zinc finger protein 26</fullName>
    </submittedName>
</protein>
<feature type="domain" description="C2H2-type" evidence="9">
    <location>
        <begin position="543"/>
        <end position="572"/>
    </location>
</feature>
<gene>
    <name evidence="10" type="ORF">Fcan01_10441</name>
</gene>
<dbReference type="SMART" id="SM00355">
    <property type="entry name" value="ZnF_C2H2"/>
    <property type="match status" value="9"/>
</dbReference>
<dbReference type="GO" id="GO:0000981">
    <property type="term" value="F:DNA-binding transcription factor activity, RNA polymerase II-specific"/>
    <property type="evidence" value="ECO:0007669"/>
    <property type="project" value="TreeGrafter"/>
</dbReference>
<dbReference type="AlphaFoldDB" id="A0A226EDR2"/>
<evidence type="ECO:0000313" key="11">
    <source>
        <dbReference type="Proteomes" id="UP000198287"/>
    </source>
</evidence>
<evidence type="ECO:0000256" key="5">
    <source>
        <dbReference type="ARBA" id="ARBA00023242"/>
    </source>
</evidence>
<dbReference type="EMBL" id="LNIX01000005">
    <property type="protein sequence ID" value="OXA54816.1"/>
    <property type="molecule type" value="Genomic_DNA"/>
</dbReference>
<keyword evidence="4" id="KW-0862">Zinc</keyword>
<accession>A0A226EDR2</accession>
<evidence type="ECO:0000256" key="2">
    <source>
        <dbReference type="ARBA" id="ARBA00022737"/>
    </source>
</evidence>
<keyword evidence="3 7" id="KW-0863">Zinc-finger</keyword>
<sequence length="696" mass="78519">MDSTCFFCHLTYYSTLTKEARKTINKLFLTYLEVINLSTVEIQDAVNLGKVPFHACPPCVTTLQNISTHILQLEEEIKKICTIISQHCGDGEVVGRLAELRKQIISRSRPNVQLNLENVIAPVDPEPLKLENYPEIKLENDVEIKLENDVEVKLETDPGEESDVDLDDFMIHPDNDNDDMDTFEDPLSVPAVTPPSPPYKRVGRPPKKNSYPPGWKKPFRGVEVTRVDHKQSLSFQCGECDFNHRFWKHMRCHILEKHQPVAAEAWGQRSRVIQCPHHLPMFIKIRPFQLMSAFVPTASATTGPSPLVTGYIPFLTWGASGWVLLYEPSRIIDCKNVLEAFNFKCSHPSCGVLFATQELLSSHITLKHTIHSCGNCDFTCNLPSHLLRHISEAHPELPDPLKCPTCVKVLSSQLQFDAHVTRCKDETKPQRPTSVQTSSTTWTYLDVAMSKVGDKVLCSLCDYTNPKKFQVMQHIRAVHKKHLPFRCPSFACSWPFANQSQLDEHLASTGHGPQVCDVCGKVAKSKDSLQQHVKTAHKKQDRFICTTCGKGFPYLSGCKVHESTCTPANHKPKKLNAEEKAILAAGRKSILEQEIISNSCKHCAKRIFGSYESLSFHEEKCRVGSRTDVQEGEEVIRRGVRLIDDSVELSLVKVKEPHDINLHKCWGCNQTFHHKPPALAHIRAARHGDNYITATL</sequence>
<feature type="domain" description="C2H2-type" evidence="9">
    <location>
        <begin position="514"/>
        <end position="542"/>
    </location>
</feature>
<comment type="similarity">
    <text evidence="6">Belongs to the snail C2H2-type zinc-finger protein family.</text>
</comment>
<dbReference type="PANTHER" id="PTHR24388">
    <property type="entry name" value="ZINC FINGER PROTEIN"/>
    <property type="match status" value="1"/>
</dbReference>
<dbReference type="InterPro" id="IPR050527">
    <property type="entry name" value="Snail/Krueppel_Znf"/>
</dbReference>
<dbReference type="GO" id="GO:0008270">
    <property type="term" value="F:zinc ion binding"/>
    <property type="evidence" value="ECO:0007669"/>
    <property type="project" value="UniProtKB-KW"/>
</dbReference>
<evidence type="ECO:0000256" key="7">
    <source>
        <dbReference type="PROSITE-ProRule" id="PRU00042"/>
    </source>
</evidence>
<dbReference type="PROSITE" id="PS50157">
    <property type="entry name" value="ZINC_FINGER_C2H2_2"/>
    <property type="match status" value="3"/>
</dbReference>
<dbReference type="GO" id="GO:0000978">
    <property type="term" value="F:RNA polymerase II cis-regulatory region sequence-specific DNA binding"/>
    <property type="evidence" value="ECO:0007669"/>
    <property type="project" value="TreeGrafter"/>
</dbReference>
<dbReference type="Proteomes" id="UP000198287">
    <property type="component" value="Unassembled WGS sequence"/>
</dbReference>
<feature type="domain" description="C2H2-type" evidence="9">
    <location>
        <begin position="343"/>
        <end position="369"/>
    </location>
</feature>
<evidence type="ECO:0000256" key="8">
    <source>
        <dbReference type="SAM" id="MobiDB-lite"/>
    </source>
</evidence>
<keyword evidence="1" id="KW-0479">Metal-binding</keyword>
<keyword evidence="2" id="KW-0677">Repeat</keyword>
<evidence type="ECO:0000256" key="6">
    <source>
        <dbReference type="ARBA" id="ARBA00037948"/>
    </source>
</evidence>
<dbReference type="Gene3D" id="3.30.160.60">
    <property type="entry name" value="Classic Zinc Finger"/>
    <property type="match status" value="3"/>
</dbReference>
<name>A0A226EDR2_FOLCA</name>
<feature type="region of interest" description="Disordered" evidence="8">
    <location>
        <begin position="187"/>
        <end position="214"/>
    </location>
</feature>
<dbReference type="PANTHER" id="PTHR24388:SF104">
    <property type="entry name" value="AT-RICH BINDING PROTEIN-RELATED"/>
    <property type="match status" value="1"/>
</dbReference>
<organism evidence="10 11">
    <name type="scientific">Folsomia candida</name>
    <name type="common">Springtail</name>
    <dbReference type="NCBI Taxonomy" id="158441"/>
    <lineage>
        <taxon>Eukaryota</taxon>
        <taxon>Metazoa</taxon>
        <taxon>Ecdysozoa</taxon>
        <taxon>Arthropoda</taxon>
        <taxon>Hexapoda</taxon>
        <taxon>Collembola</taxon>
        <taxon>Entomobryomorpha</taxon>
        <taxon>Isotomoidea</taxon>
        <taxon>Isotomidae</taxon>
        <taxon>Proisotominae</taxon>
        <taxon>Folsomia</taxon>
    </lineage>
</organism>
<dbReference type="InterPro" id="IPR013087">
    <property type="entry name" value="Znf_C2H2_type"/>
</dbReference>
<keyword evidence="11" id="KW-1185">Reference proteome</keyword>
<evidence type="ECO:0000256" key="4">
    <source>
        <dbReference type="ARBA" id="ARBA00022833"/>
    </source>
</evidence>
<dbReference type="PROSITE" id="PS00028">
    <property type="entry name" value="ZINC_FINGER_C2H2_1"/>
    <property type="match status" value="3"/>
</dbReference>
<evidence type="ECO:0000256" key="3">
    <source>
        <dbReference type="ARBA" id="ARBA00022771"/>
    </source>
</evidence>
<keyword evidence="5" id="KW-0539">Nucleus</keyword>
<dbReference type="SUPFAM" id="SSF57667">
    <property type="entry name" value="beta-beta-alpha zinc fingers"/>
    <property type="match status" value="1"/>
</dbReference>
<evidence type="ECO:0000256" key="1">
    <source>
        <dbReference type="ARBA" id="ARBA00022723"/>
    </source>
</evidence>
<reference evidence="10 11" key="1">
    <citation type="submission" date="2015-12" db="EMBL/GenBank/DDBJ databases">
        <title>The genome of Folsomia candida.</title>
        <authorList>
            <person name="Faddeeva A."/>
            <person name="Derks M.F."/>
            <person name="Anvar Y."/>
            <person name="Smit S."/>
            <person name="Van Straalen N."/>
            <person name="Roelofs D."/>
        </authorList>
    </citation>
    <scope>NUCLEOTIDE SEQUENCE [LARGE SCALE GENOMIC DNA]</scope>
    <source>
        <strain evidence="10 11">VU population</strain>
        <tissue evidence="10">Whole body</tissue>
    </source>
</reference>